<feature type="transmembrane region" description="Helical" evidence="1">
    <location>
        <begin position="303"/>
        <end position="323"/>
    </location>
</feature>
<feature type="transmembrane region" description="Helical" evidence="1">
    <location>
        <begin position="5"/>
        <end position="24"/>
    </location>
</feature>
<name>A0AAC9TYB5_9GAMM</name>
<gene>
    <name evidence="2" type="ORF">CFF01_03260</name>
    <name evidence="3" type="ORF">FGA12_03195</name>
</gene>
<keyword evidence="1" id="KW-1133">Transmembrane helix</keyword>
<feature type="transmembrane region" description="Helical" evidence="1">
    <location>
        <begin position="30"/>
        <end position="46"/>
    </location>
</feature>
<dbReference type="Pfam" id="PF11168">
    <property type="entry name" value="DUF2955"/>
    <property type="match status" value="1"/>
</dbReference>
<dbReference type="RefSeq" id="WP_033539875.1">
    <property type="nucleotide sequence ID" value="NZ_CP022272.1"/>
</dbReference>
<evidence type="ECO:0000313" key="4">
    <source>
        <dbReference type="Proteomes" id="UP000198233"/>
    </source>
</evidence>
<proteinExistence type="predicted"/>
<dbReference type="InterPro" id="IPR022604">
    <property type="entry name" value="DUF2955"/>
</dbReference>
<evidence type="ECO:0000313" key="3">
    <source>
        <dbReference type="EMBL" id="QDF74249.1"/>
    </source>
</evidence>
<reference evidence="3 5" key="2">
    <citation type="submission" date="2019-06" db="EMBL/GenBank/DDBJ databases">
        <title>Complete genome of Shewanella marisflavi ECSMB14101, a mussel settlement-inducing bacterium isolated from East China Sea.</title>
        <authorList>
            <person name="Yang J."/>
            <person name="Liang X."/>
            <person name="Chang R."/>
            <person name="Peng L."/>
        </authorList>
    </citation>
    <scope>NUCLEOTIDE SEQUENCE [LARGE SCALE GENOMIC DNA]</scope>
    <source>
        <strain evidence="3 5">ECSMB14101</strain>
    </source>
</reference>
<accession>A0AAC9TYB5</accession>
<dbReference type="Proteomes" id="UP000198233">
    <property type="component" value="Chromosome"/>
</dbReference>
<keyword evidence="1" id="KW-0812">Transmembrane</keyword>
<dbReference type="AlphaFoldDB" id="A0AAC9TYB5"/>
<dbReference type="KEGG" id="smav:CFF01_03260"/>
<feature type="transmembrane region" description="Helical" evidence="1">
    <location>
        <begin position="129"/>
        <end position="152"/>
    </location>
</feature>
<evidence type="ECO:0000313" key="2">
    <source>
        <dbReference type="EMBL" id="ASJ95684.1"/>
    </source>
</evidence>
<dbReference type="EMBL" id="CP022272">
    <property type="protein sequence ID" value="ASJ95684.1"/>
    <property type="molecule type" value="Genomic_DNA"/>
</dbReference>
<evidence type="ECO:0000313" key="5">
    <source>
        <dbReference type="Proteomes" id="UP000318758"/>
    </source>
</evidence>
<feature type="transmembrane region" description="Helical" evidence="1">
    <location>
        <begin position="104"/>
        <end position="123"/>
    </location>
</feature>
<feature type="transmembrane region" description="Helical" evidence="1">
    <location>
        <begin position="249"/>
        <end position="267"/>
    </location>
</feature>
<reference evidence="2 4" key="1">
    <citation type="submission" date="2017-06" db="EMBL/GenBank/DDBJ databases">
        <title>Complete genome sequence of Shewanella marisflavi EP1 associated with anaerobic 2,4-dinitrotoluene reduction and salt tolerance.</title>
        <authorList>
            <person name="Huang J."/>
        </authorList>
    </citation>
    <scope>NUCLEOTIDE SEQUENCE [LARGE SCALE GENOMIC DNA]</scope>
    <source>
        <strain evidence="2 4">EP1</strain>
    </source>
</reference>
<feature type="transmembrane region" description="Helical" evidence="1">
    <location>
        <begin position="274"/>
        <end position="291"/>
    </location>
</feature>
<protein>
    <submittedName>
        <fullName evidence="3">DUF2955 domain-containing protein</fullName>
    </submittedName>
    <submittedName>
        <fullName evidence="2">Multidrug DMT transporter permease</fullName>
    </submittedName>
</protein>
<keyword evidence="1" id="KW-0472">Membrane</keyword>
<dbReference type="Proteomes" id="UP000318758">
    <property type="component" value="Chromosome"/>
</dbReference>
<dbReference type="EMBL" id="CP041153">
    <property type="protein sequence ID" value="QDF74249.1"/>
    <property type="molecule type" value="Genomic_DNA"/>
</dbReference>
<feature type="transmembrane region" description="Helical" evidence="1">
    <location>
        <begin position="53"/>
        <end position="74"/>
    </location>
</feature>
<sequence length="338" mass="37526">MFRSAANPIIRLVFGPILLLFYLWDQAAPLPVLAPVFMVLFLTLMPSRPPLNLMVKLLLVVMFVSFGLVFVGGMLLDTPAGYLLFCWSLLFWSFYRSHNDPKDLLSTLMLIVVIIMTVMSKQLQVSIEVLPWLLMVSALKALVLTYLIFFIFPGNDEDIHPDEIQENSSSTHMGVILLKATAMTIVLIALIGLGSSQSMLIAITIGSMIRLADPEDHQSFKQNRLVTTAVGILFTFPVMLAFAFGLPTWVVIGLALFSGIQLACFAIRRQCPQSIYQLLFTNFVVLVYQIISHLESDALSAQLVRLVSISIAVLIGTLLLNLLHQDPQPSAEKTDEAN</sequence>
<organism evidence="2 4">
    <name type="scientific">Shewanella marisflavi</name>
    <dbReference type="NCBI Taxonomy" id="260364"/>
    <lineage>
        <taxon>Bacteria</taxon>
        <taxon>Pseudomonadati</taxon>
        <taxon>Pseudomonadota</taxon>
        <taxon>Gammaproteobacteria</taxon>
        <taxon>Alteromonadales</taxon>
        <taxon>Shewanellaceae</taxon>
        <taxon>Shewanella</taxon>
    </lineage>
</organism>
<evidence type="ECO:0000256" key="1">
    <source>
        <dbReference type="SAM" id="Phobius"/>
    </source>
</evidence>
<keyword evidence="5" id="KW-1185">Reference proteome</keyword>
<feature type="transmembrane region" description="Helical" evidence="1">
    <location>
        <begin position="225"/>
        <end position="243"/>
    </location>
</feature>